<dbReference type="InterPro" id="IPR011009">
    <property type="entry name" value="Kinase-like_dom_sf"/>
</dbReference>
<dbReference type="SUPFAM" id="SSF56112">
    <property type="entry name" value="Protein kinase-like (PK-like)"/>
    <property type="match status" value="1"/>
</dbReference>
<evidence type="ECO:0000256" key="4">
    <source>
        <dbReference type="ARBA" id="ARBA00038211"/>
    </source>
</evidence>
<reference evidence="7" key="1">
    <citation type="submission" date="2011-08" db="EMBL/GenBank/DDBJ databases">
        <authorList>
            <person name="Rombauts S."/>
        </authorList>
    </citation>
    <scope>NUCLEOTIDE SEQUENCE</scope>
    <source>
        <strain evidence="7">London</strain>
    </source>
</reference>
<sequence>MIGETGIYHNEDNLQCRQLCSEFIAGPWKDLTLDEITVTPIEDGLSNRIYACTNLKLTSSKQSGLTANIPAKLVVRLHGSSFVGDQGDMIVVSMDALPLIGEKLYQKGFAPKIYGVFKEGRIERYIEEYHFQNRS</sequence>
<dbReference type="Gene3D" id="3.30.200.20">
    <property type="entry name" value="Phosphorylase Kinase, domain 1"/>
    <property type="match status" value="1"/>
</dbReference>
<keyword evidence="1" id="KW-0594">Phospholipid biosynthesis</keyword>
<protein>
    <recommendedName>
        <fullName evidence="5">ethanolamine kinase</fullName>
        <ecNumber evidence="5">2.7.1.82</ecNumber>
    </recommendedName>
</protein>
<dbReference type="GO" id="GO:0005737">
    <property type="term" value="C:cytoplasm"/>
    <property type="evidence" value="ECO:0007669"/>
    <property type="project" value="TreeGrafter"/>
</dbReference>
<organism evidence="6 7">
    <name type="scientific">Tetranychus urticae</name>
    <name type="common">Two-spotted spider mite</name>
    <dbReference type="NCBI Taxonomy" id="32264"/>
    <lineage>
        <taxon>Eukaryota</taxon>
        <taxon>Metazoa</taxon>
        <taxon>Ecdysozoa</taxon>
        <taxon>Arthropoda</taxon>
        <taxon>Chelicerata</taxon>
        <taxon>Arachnida</taxon>
        <taxon>Acari</taxon>
        <taxon>Acariformes</taxon>
        <taxon>Trombidiformes</taxon>
        <taxon>Prostigmata</taxon>
        <taxon>Eleutherengona</taxon>
        <taxon>Raphignathae</taxon>
        <taxon>Tetranychoidea</taxon>
        <taxon>Tetranychidae</taxon>
        <taxon>Tetranychus</taxon>
    </lineage>
</organism>
<name>T1JSN3_TETUR</name>
<evidence type="ECO:0000313" key="6">
    <source>
        <dbReference type="EnsemblMetazoa" id="tetur01g11140.1"/>
    </source>
</evidence>
<dbReference type="Proteomes" id="UP000015104">
    <property type="component" value="Unassembled WGS sequence"/>
</dbReference>
<dbReference type="GO" id="GO:0004305">
    <property type="term" value="F:ethanolamine kinase activity"/>
    <property type="evidence" value="ECO:0007669"/>
    <property type="project" value="UniProtKB-EC"/>
</dbReference>
<dbReference type="PANTHER" id="PTHR22603">
    <property type="entry name" value="CHOLINE/ETHANOALAMINE KINASE"/>
    <property type="match status" value="1"/>
</dbReference>
<dbReference type="STRING" id="32264.T1JSN3"/>
<dbReference type="EnsemblMetazoa" id="tetur01g11140.1">
    <property type="protein sequence ID" value="tetur01g11140.1"/>
    <property type="gene ID" value="tetur01g11140"/>
</dbReference>
<keyword evidence="1" id="KW-0443">Lipid metabolism</keyword>
<reference evidence="6" key="2">
    <citation type="submission" date="2015-06" db="UniProtKB">
        <authorList>
            <consortium name="EnsemblMetazoa"/>
        </authorList>
    </citation>
    <scope>IDENTIFICATION</scope>
</reference>
<dbReference type="Pfam" id="PF01633">
    <property type="entry name" value="Choline_kinase"/>
    <property type="match status" value="1"/>
</dbReference>
<proteinExistence type="inferred from homology"/>
<keyword evidence="2" id="KW-1208">Phospholipid metabolism</keyword>
<dbReference type="PANTHER" id="PTHR22603:SF66">
    <property type="entry name" value="ETHANOLAMINE KINASE"/>
    <property type="match status" value="1"/>
</dbReference>
<accession>T1JSN3</accession>
<dbReference type="EMBL" id="CAEY01000463">
    <property type="status" value="NOT_ANNOTATED_CDS"/>
    <property type="molecule type" value="Genomic_DNA"/>
</dbReference>
<comment type="similarity">
    <text evidence="4">Belongs to the choline/ethanolamine kinase family.</text>
</comment>
<dbReference type="HOGENOM" id="CLU_1888430_0_0_1"/>
<dbReference type="AlphaFoldDB" id="T1JSN3"/>
<evidence type="ECO:0000256" key="1">
    <source>
        <dbReference type="ARBA" id="ARBA00023209"/>
    </source>
</evidence>
<keyword evidence="1" id="KW-0444">Lipid biosynthesis</keyword>
<keyword evidence="7" id="KW-1185">Reference proteome</keyword>
<evidence type="ECO:0000256" key="2">
    <source>
        <dbReference type="ARBA" id="ARBA00023264"/>
    </source>
</evidence>
<evidence type="ECO:0000313" key="7">
    <source>
        <dbReference type="Proteomes" id="UP000015104"/>
    </source>
</evidence>
<dbReference type="EC" id="2.7.1.82" evidence="5"/>
<evidence type="ECO:0000256" key="5">
    <source>
        <dbReference type="ARBA" id="ARBA00038874"/>
    </source>
</evidence>
<comment type="pathway">
    <text evidence="3">Phospholipid metabolism; phosphatidylethanolamine biosynthesis; phosphatidylethanolamine from ethanolamine: step 1/3.</text>
</comment>
<evidence type="ECO:0000256" key="3">
    <source>
        <dbReference type="ARBA" id="ARBA00037883"/>
    </source>
</evidence>
<dbReference type="eggNOG" id="KOG2686">
    <property type="taxonomic scope" value="Eukaryota"/>
</dbReference>
<dbReference type="GO" id="GO:0006646">
    <property type="term" value="P:phosphatidylethanolamine biosynthetic process"/>
    <property type="evidence" value="ECO:0007669"/>
    <property type="project" value="TreeGrafter"/>
</dbReference>